<keyword evidence="2" id="KW-0328">Glycosyltransferase</keyword>
<evidence type="ECO:0000313" key="3">
    <source>
        <dbReference type="Proteomes" id="UP000053872"/>
    </source>
</evidence>
<dbReference type="GO" id="GO:0016757">
    <property type="term" value="F:glycosyltransferase activity"/>
    <property type="evidence" value="ECO:0007669"/>
    <property type="project" value="UniProtKB-KW"/>
</dbReference>
<dbReference type="EMBL" id="AKCR02000258">
    <property type="protein sequence ID" value="PKK17887.1"/>
    <property type="molecule type" value="Genomic_DNA"/>
</dbReference>
<protein>
    <submittedName>
        <fullName evidence="2">UDP-GlcNAc:betaGal beta-1,3-N-acetylglucosaminyltransferase 3</fullName>
    </submittedName>
</protein>
<gene>
    <name evidence="2" type="primary">B3GNT3</name>
    <name evidence="2" type="ORF">A306_00013723</name>
</gene>
<name>A0A2I0LKC9_COLLI</name>
<reference evidence="2 3" key="1">
    <citation type="journal article" date="2013" name="Science">
        <title>Genomic diversity and evolution of the head crest in the rock pigeon.</title>
        <authorList>
            <person name="Shapiro M.D."/>
            <person name="Kronenberg Z."/>
            <person name="Li C."/>
            <person name="Domyan E.T."/>
            <person name="Pan H."/>
            <person name="Campbell M."/>
            <person name="Tan H."/>
            <person name="Huff C.D."/>
            <person name="Hu H."/>
            <person name="Vickrey A.I."/>
            <person name="Nielsen S.C."/>
            <person name="Stringham S.A."/>
            <person name="Hu H."/>
            <person name="Willerslev E."/>
            <person name="Gilbert M.T."/>
            <person name="Yandell M."/>
            <person name="Zhang G."/>
            <person name="Wang J."/>
        </authorList>
    </citation>
    <scope>NUCLEOTIDE SEQUENCE [LARGE SCALE GENOMIC DNA]</scope>
    <source>
        <tissue evidence="2">Blood</tissue>
    </source>
</reference>
<dbReference type="InParanoid" id="A0A2I0LKC9"/>
<dbReference type="Proteomes" id="UP000053872">
    <property type="component" value="Unassembled WGS sequence"/>
</dbReference>
<accession>A0A2I0LKC9</accession>
<feature type="region of interest" description="Disordered" evidence="1">
    <location>
        <begin position="113"/>
        <end position="139"/>
    </location>
</feature>
<evidence type="ECO:0000313" key="2">
    <source>
        <dbReference type="EMBL" id="PKK17887.1"/>
    </source>
</evidence>
<proteinExistence type="predicted"/>
<dbReference type="STRING" id="8932.A0A2I0LKC9"/>
<sequence>MPSAQSLPHLLQSTSLWHYRLDLRVLVAVGVLGLCYLFYQTVPLQKIPPSPNVSVHNISGFAKLPRHVQDFMRYRHCRSFPELLGVPGKCGGPEGSHNVFLLLAIKSSPANYERRGGVRGRRGPLKEPSSAGSSSWGCPPMPGIPRNSTGCCGWSSGSTGTCCSGTSKTRSLT</sequence>
<keyword evidence="2" id="KW-0808">Transferase</keyword>
<evidence type="ECO:0000256" key="1">
    <source>
        <dbReference type="SAM" id="MobiDB-lite"/>
    </source>
</evidence>
<comment type="caution">
    <text evidence="2">The sequence shown here is derived from an EMBL/GenBank/DDBJ whole genome shotgun (WGS) entry which is preliminary data.</text>
</comment>
<keyword evidence="3" id="KW-1185">Reference proteome</keyword>
<organism evidence="2 3">
    <name type="scientific">Columba livia</name>
    <name type="common">Rock dove</name>
    <dbReference type="NCBI Taxonomy" id="8932"/>
    <lineage>
        <taxon>Eukaryota</taxon>
        <taxon>Metazoa</taxon>
        <taxon>Chordata</taxon>
        <taxon>Craniata</taxon>
        <taxon>Vertebrata</taxon>
        <taxon>Euteleostomi</taxon>
        <taxon>Archelosauria</taxon>
        <taxon>Archosauria</taxon>
        <taxon>Dinosauria</taxon>
        <taxon>Saurischia</taxon>
        <taxon>Theropoda</taxon>
        <taxon>Coelurosauria</taxon>
        <taxon>Aves</taxon>
        <taxon>Neognathae</taxon>
        <taxon>Neoaves</taxon>
        <taxon>Columbimorphae</taxon>
        <taxon>Columbiformes</taxon>
        <taxon>Columbidae</taxon>
        <taxon>Columba</taxon>
    </lineage>
</organism>
<dbReference type="AlphaFoldDB" id="A0A2I0LKC9"/>